<dbReference type="EMBL" id="JAWJWF010000005">
    <property type="protein sequence ID" value="KAK6632073.1"/>
    <property type="molecule type" value="Genomic_DNA"/>
</dbReference>
<organism evidence="1 2">
    <name type="scientific">Polyplax serrata</name>
    <name type="common">Common mouse louse</name>
    <dbReference type="NCBI Taxonomy" id="468196"/>
    <lineage>
        <taxon>Eukaryota</taxon>
        <taxon>Metazoa</taxon>
        <taxon>Ecdysozoa</taxon>
        <taxon>Arthropoda</taxon>
        <taxon>Hexapoda</taxon>
        <taxon>Insecta</taxon>
        <taxon>Pterygota</taxon>
        <taxon>Neoptera</taxon>
        <taxon>Paraneoptera</taxon>
        <taxon>Psocodea</taxon>
        <taxon>Troctomorpha</taxon>
        <taxon>Phthiraptera</taxon>
        <taxon>Anoplura</taxon>
        <taxon>Polyplacidae</taxon>
        <taxon>Polyplax</taxon>
    </lineage>
</organism>
<protein>
    <submittedName>
        <fullName evidence="1">Uncharacterized protein</fullName>
    </submittedName>
</protein>
<sequence length="124" mass="14326">MAHSWREYEKMSKRLGRRKTDVRELLGNVICTIATVTGKVATGDVGSIRRIRQKGLDDERDPLGGCADVSAVKKFQLEFMADTKNRLADWESKKSVKSRPRTYLYRFYRLMNALQRRTTEVTVP</sequence>
<reference evidence="1 2" key="1">
    <citation type="submission" date="2023-09" db="EMBL/GenBank/DDBJ databases">
        <title>Genomes of two closely related lineages of the louse Polyplax serrata with different host specificities.</title>
        <authorList>
            <person name="Martinu J."/>
            <person name="Tarabai H."/>
            <person name="Stefka J."/>
            <person name="Hypsa V."/>
        </authorList>
    </citation>
    <scope>NUCLEOTIDE SEQUENCE [LARGE SCALE GENOMIC DNA]</scope>
    <source>
        <strain evidence="1">98ZLc_SE</strain>
    </source>
</reference>
<evidence type="ECO:0000313" key="1">
    <source>
        <dbReference type="EMBL" id="KAK6632073.1"/>
    </source>
</evidence>
<gene>
    <name evidence="1" type="ORF">RUM44_007103</name>
</gene>
<evidence type="ECO:0000313" key="2">
    <source>
        <dbReference type="Proteomes" id="UP001359485"/>
    </source>
</evidence>
<keyword evidence="2" id="KW-1185">Reference proteome</keyword>
<proteinExistence type="predicted"/>
<comment type="caution">
    <text evidence="1">The sequence shown here is derived from an EMBL/GenBank/DDBJ whole genome shotgun (WGS) entry which is preliminary data.</text>
</comment>
<accession>A0ABR1AZS0</accession>
<name>A0ABR1AZS0_POLSC</name>
<dbReference type="Proteomes" id="UP001359485">
    <property type="component" value="Unassembled WGS sequence"/>
</dbReference>